<comment type="caution">
    <text evidence="8">The sequence shown here is derived from an EMBL/GenBank/DDBJ whole genome shotgun (WGS) entry which is preliminary data.</text>
</comment>
<keyword evidence="4" id="KW-0186">Copper</keyword>
<evidence type="ECO:0000256" key="5">
    <source>
        <dbReference type="SAM" id="MobiDB-lite"/>
    </source>
</evidence>
<dbReference type="GO" id="GO:0005507">
    <property type="term" value="F:copper ion binding"/>
    <property type="evidence" value="ECO:0007669"/>
    <property type="project" value="InterPro"/>
</dbReference>
<keyword evidence="9" id="KW-1185">Reference proteome</keyword>
<evidence type="ECO:0000256" key="1">
    <source>
        <dbReference type="ARBA" id="ARBA00022448"/>
    </source>
</evidence>
<evidence type="ECO:0000313" key="8">
    <source>
        <dbReference type="EMBL" id="MCX2818767.1"/>
    </source>
</evidence>
<proteinExistence type="predicted"/>
<sequence>MKKTTSFAIFIIFLAITATAVGTASATNHNTADYTGQDEVVIEVGPDGTWSFEPENVQISKGTTVIWQAESAGHNVVHNPQSGEPIEFRSGSEYEIMEAGETFQHTFDQTGTYNYICEPHESQQTGTIEVVDNTEDDQQSSTTRITDVVPKQETDTASGINDIEVGETMVVRGVTNRQPSETAIVVEATEGPTIASVPTAVTDDWGSDGEWSVEMDISEDVEPGRYTFQSDDGDRIDEATVNIVDPAPAEFNVVSADLPDEAEPGERISIDGTVRNVGDENTQQGVSYRFDGREVSTDRITLDGGQSEEVSFSYRIPSSTNDGTYTHGIYTDDDSSTSTIRVTTPQEPAELEVSSFSLPGEAEPGGIVNAEAEVENIGDESASRYIEYRFDGQTRDRERVTLNGGETGTVDFSYTIPSSLEDGDYEQSIHTGDSTSRQSITVQSNEELEEDLEAADDPDDDEGTEDETEQTQGTPQGGGGSATADLSPDSDGDSSERESGLITTPNWDDRKLLPGGASVPIDNLNNPTTLTVMGIVISVLGILLQLTMMRV</sequence>
<dbReference type="Pfam" id="PF00127">
    <property type="entry name" value="Copper-bind"/>
    <property type="match status" value="1"/>
</dbReference>
<dbReference type="InterPro" id="IPR011635">
    <property type="entry name" value="CARDB"/>
</dbReference>
<feature type="domain" description="CARDB" evidence="7">
    <location>
        <begin position="252"/>
        <end position="335"/>
    </location>
</feature>
<protein>
    <submittedName>
        <fullName evidence="8">Plastocyanin/azurin family copper-binding protein</fullName>
    </submittedName>
</protein>
<keyword evidence="3" id="KW-0249">Electron transport</keyword>
<name>A0A9Q4GGJ7_9EURY</name>
<evidence type="ECO:0000256" key="3">
    <source>
        <dbReference type="ARBA" id="ARBA00022982"/>
    </source>
</evidence>
<dbReference type="InterPro" id="IPR013783">
    <property type="entry name" value="Ig-like_fold"/>
</dbReference>
<dbReference type="Gene3D" id="2.60.40.10">
    <property type="entry name" value="Immunoglobulins"/>
    <property type="match status" value="2"/>
</dbReference>
<dbReference type="Proteomes" id="UP001149411">
    <property type="component" value="Unassembled WGS sequence"/>
</dbReference>
<feature type="compositionally biased region" description="Acidic residues" evidence="5">
    <location>
        <begin position="446"/>
        <end position="469"/>
    </location>
</feature>
<feature type="compositionally biased region" description="Polar residues" evidence="5">
    <location>
        <begin position="428"/>
        <end position="445"/>
    </location>
</feature>
<evidence type="ECO:0000259" key="6">
    <source>
        <dbReference type="Pfam" id="PF00127"/>
    </source>
</evidence>
<dbReference type="PANTHER" id="PTHR36507:SF1">
    <property type="entry name" value="BLL1555 PROTEIN"/>
    <property type="match status" value="1"/>
</dbReference>
<dbReference type="InterPro" id="IPR008972">
    <property type="entry name" value="Cupredoxin"/>
</dbReference>
<feature type="region of interest" description="Disordered" evidence="5">
    <location>
        <begin position="397"/>
        <end position="513"/>
    </location>
</feature>
<evidence type="ECO:0000256" key="4">
    <source>
        <dbReference type="ARBA" id="ARBA00023008"/>
    </source>
</evidence>
<dbReference type="AlphaFoldDB" id="A0A9Q4GGJ7"/>
<accession>A0A9Q4GGJ7</accession>
<dbReference type="EMBL" id="RKLV01000004">
    <property type="protein sequence ID" value="MCX2818767.1"/>
    <property type="molecule type" value="Genomic_DNA"/>
</dbReference>
<dbReference type="PANTHER" id="PTHR36507">
    <property type="entry name" value="BLL1555 PROTEIN"/>
    <property type="match status" value="1"/>
</dbReference>
<evidence type="ECO:0000313" key="9">
    <source>
        <dbReference type="Proteomes" id="UP001149411"/>
    </source>
</evidence>
<dbReference type="Gene3D" id="2.60.40.420">
    <property type="entry name" value="Cupredoxins - blue copper proteins"/>
    <property type="match status" value="1"/>
</dbReference>
<dbReference type="InterPro" id="IPR052721">
    <property type="entry name" value="ET_Amicyanin"/>
</dbReference>
<organism evidence="8 9">
    <name type="scientific">Halorutilus salinus</name>
    <dbReference type="NCBI Taxonomy" id="2487751"/>
    <lineage>
        <taxon>Archaea</taxon>
        <taxon>Methanobacteriati</taxon>
        <taxon>Methanobacteriota</taxon>
        <taxon>Stenosarchaea group</taxon>
        <taxon>Halobacteria</taxon>
        <taxon>Halorutilales</taxon>
        <taxon>Halorutilaceae</taxon>
        <taxon>Halorutilus</taxon>
    </lineage>
</organism>
<dbReference type="InterPro" id="IPR000923">
    <property type="entry name" value="BlueCu_1"/>
</dbReference>
<evidence type="ECO:0000259" key="7">
    <source>
        <dbReference type="Pfam" id="PF07705"/>
    </source>
</evidence>
<dbReference type="InterPro" id="IPR028871">
    <property type="entry name" value="BlueCu_1_BS"/>
</dbReference>
<keyword evidence="2" id="KW-0479">Metal-binding</keyword>
<dbReference type="RefSeq" id="WP_266086607.1">
    <property type="nucleotide sequence ID" value="NZ_RKLV01000004.1"/>
</dbReference>
<dbReference type="SUPFAM" id="SSF49503">
    <property type="entry name" value="Cupredoxins"/>
    <property type="match status" value="1"/>
</dbReference>
<dbReference type="Pfam" id="PF07705">
    <property type="entry name" value="CARDB"/>
    <property type="match status" value="1"/>
</dbReference>
<dbReference type="GO" id="GO:0009055">
    <property type="term" value="F:electron transfer activity"/>
    <property type="evidence" value="ECO:0007669"/>
    <property type="project" value="InterPro"/>
</dbReference>
<gene>
    <name evidence="8" type="ORF">EGH25_05305</name>
</gene>
<reference evidence="8" key="1">
    <citation type="submission" date="2022-09" db="EMBL/GenBank/DDBJ databases">
        <title>Haloadaptaus new haloarchaeum isolated from saline soil.</title>
        <authorList>
            <person name="Duran-Viseras A."/>
            <person name="Sanchez-Porro C."/>
            <person name="Ventosa A."/>
        </authorList>
    </citation>
    <scope>NUCLEOTIDE SEQUENCE</scope>
    <source>
        <strain evidence="8">F3-133</strain>
    </source>
</reference>
<keyword evidence="1" id="KW-0813">Transport</keyword>
<evidence type="ECO:0000256" key="2">
    <source>
        <dbReference type="ARBA" id="ARBA00022723"/>
    </source>
</evidence>
<feature type="domain" description="Blue (type 1) copper" evidence="6">
    <location>
        <begin position="46"/>
        <end position="130"/>
    </location>
</feature>
<dbReference type="PROSITE" id="PS00196">
    <property type="entry name" value="COPPER_BLUE"/>
    <property type="match status" value="1"/>
</dbReference>